<reference evidence="3 4" key="1">
    <citation type="submission" date="2012-04" db="EMBL/GenBank/DDBJ databases">
        <title>The Genome Sequence of Saprolegnia declina VS20.</title>
        <authorList>
            <consortium name="The Broad Institute Genome Sequencing Platform"/>
            <person name="Russ C."/>
            <person name="Nusbaum C."/>
            <person name="Tyler B."/>
            <person name="van West P."/>
            <person name="Dieguez-Uribeondo J."/>
            <person name="de Bruijn I."/>
            <person name="Tripathy S."/>
            <person name="Jiang R."/>
            <person name="Young S.K."/>
            <person name="Zeng Q."/>
            <person name="Gargeya S."/>
            <person name="Fitzgerald M."/>
            <person name="Haas B."/>
            <person name="Abouelleil A."/>
            <person name="Alvarado L."/>
            <person name="Arachchi H.M."/>
            <person name="Berlin A."/>
            <person name="Chapman S.B."/>
            <person name="Goldberg J."/>
            <person name="Griggs A."/>
            <person name="Gujja S."/>
            <person name="Hansen M."/>
            <person name="Howarth C."/>
            <person name="Imamovic A."/>
            <person name="Larimer J."/>
            <person name="McCowen C."/>
            <person name="Montmayeur A."/>
            <person name="Murphy C."/>
            <person name="Neiman D."/>
            <person name="Pearson M."/>
            <person name="Priest M."/>
            <person name="Roberts A."/>
            <person name="Saif S."/>
            <person name="Shea T."/>
            <person name="Sisk P."/>
            <person name="Sykes S."/>
            <person name="Wortman J."/>
            <person name="Nusbaum C."/>
            <person name="Birren B."/>
        </authorList>
    </citation>
    <scope>NUCLEOTIDE SEQUENCE [LARGE SCALE GENOMIC DNA]</scope>
    <source>
        <strain evidence="3 4">VS20</strain>
    </source>
</reference>
<dbReference type="STRING" id="1156394.T0PZL1"/>
<gene>
    <name evidence="3" type="ORF">SDRG_14534</name>
</gene>
<dbReference type="OMA" id="WKECMEY"/>
<dbReference type="InParanoid" id="T0PZL1"/>
<evidence type="ECO:0000256" key="2">
    <source>
        <dbReference type="SAM" id="Phobius"/>
    </source>
</evidence>
<dbReference type="SUPFAM" id="SSF49870">
    <property type="entry name" value="Osmotin, thaumatin-like protein"/>
    <property type="match status" value="1"/>
</dbReference>
<dbReference type="RefSeq" id="XP_008618891.1">
    <property type="nucleotide sequence ID" value="XM_008620669.1"/>
</dbReference>
<dbReference type="Proteomes" id="UP000030762">
    <property type="component" value="Unassembled WGS sequence"/>
</dbReference>
<protein>
    <submittedName>
        <fullName evidence="3">Uncharacterized protein</fullName>
    </submittedName>
</protein>
<feature type="transmembrane region" description="Helical" evidence="2">
    <location>
        <begin position="46"/>
        <end position="66"/>
    </location>
</feature>
<dbReference type="EMBL" id="JH767204">
    <property type="protein sequence ID" value="EQC27696.1"/>
    <property type="molecule type" value="Genomic_DNA"/>
</dbReference>
<sequence length="342" mass="37379">MAVESPISTIDGHGKRSSVIVWRMTDEREYMEKDDVAVASARRRRLLVVVAGLVLVAIGVTTTLIATSGAKEASTASAFALTSTTSPAPVILPQDADKNTEAFVAIVGTLPSTTTEPPNEPHLIDSSTHRTPTPTVNATTTPVPTTETPAPTTVTPAPTTSTPAPTTVTPKPTTTAPPPAPGVAKNAIRVQNNCDKDIELMYILRVGNNHPVYYEQIKKGGYYDIDGTRYDGGTLRVGRSESATLFEFSHDLGKHWYDISVVPPGCDDGHHSWKECMEYNHWRTGFNVPMKVEVQSFTNHDTFRCRNLECRHEQCPDAFLYPADNLKNMDCPYDESFVVTVC</sequence>
<evidence type="ECO:0000313" key="3">
    <source>
        <dbReference type="EMBL" id="EQC27696.1"/>
    </source>
</evidence>
<evidence type="ECO:0000313" key="4">
    <source>
        <dbReference type="Proteomes" id="UP000030762"/>
    </source>
</evidence>
<dbReference type="PANTHER" id="PTHR31737">
    <property type="entry name" value="PROTEIN TOS1"/>
    <property type="match status" value="1"/>
</dbReference>
<accession>T0PZL1</accession>
<keyword evidence="2" id="KW-0472">Membrane</keyword>
<dbReference type="InterPro" id="IPR037176">
    <property type="entry name" value="Osmotin/thaumatin-like_sf"/>
</dbReference>
<keyword evidence="4" id="KW-1185">Reference proteome</keyword>
<evidence type="ECO:0000256" key="1">
    <source>
        <dbReference type="SAM" id="MobiDB-lite"/>
    </source>
</evidence>
<dbReference type="VEuPathDB" id="FungiDB:SDRG_14534"/>
<name>T0PZL1_SAPDV</name>
<dbReference type="PANTHER" id="PTHR31737:SF2">
    <property type="entry name" value="PROTEIN TOS1"/>
    <property type="match status" value="1"/>
</dbReference>
<keyword evidence="2" id="KW-0812">Transmembrane</keyword>
<organism evidence="3 4">
    <name type="scientific">Saprolegnia diclina (strain VS20)</name>
    <dbReference type="NCBI Taxonomy" id="1156394"/>
    <lineage>
        <taxon>Eukaryota</taxon>
        <taxon>Sar</taxon>
        <taxon>Stramenopiles</taxon>
        <taxon>Oomycota</taxon>
        <taxon>Saprolegniomycetes</taxon>
        <taxon>Saprolegniales</taxon>
        <taxon>Saprolegniaceae</taxon>
        <taxon>Saprolegnia</taxon>
    </lineage>
</organism>
<proteinExistence type="predicted"/>
<keyword evidence="2" id="KW-1133">Transmembrane helix</keyword>
<dbReference type="OrthoDB" id="430315at2759"/>
<dbReference type="AlphaFoldDB" id="T0PZL1"/>
<feature type="region of interest" description="Disordered" evidence="1">
    <location>
        <begin position="111"/>
        <end position="184"/>
    </location>
</feature>
<feature type="compositionally biased region" description="Low complexity" evidence="1">
    <location>
        <begin position="131"/>
        <end position="174"/>
    </location>
</feature>
<dbReference type="GeneID" id="19955261"/>